<dbReference type="Proteomes" id="UP001604277">
    <property type="component" value="Unassembled WGS sequence"/>
</dbReference>
<accession>A0ABD1WRB3</accession>
<dbReference type="AlphaFoldDB" id="A0ABD1WRB3"/>
<name>A0ABD1WRB3_9LAMI</name>
<dbReference type="EMBL" id="JBFOLJ010000002">
    <property type="protein sequence ID" value="KAL2552226.1"/>
    <property type="molecule type" value="Genomic_DNA"/>
</dbReference>
<comment type="caution">
    <text evidence="1">The sequence shown here is derived from an EMBL/GenBank/DDBJ whole genome shotgun (WGS) entry which is preliminary data.</text>
</comment>
<keyword evidence="2" id="KW-1185">Reference proteome</keyword>
<evidence type="ECO:0000313" key="2">
    <source>
        <dbReference type="Proteomes" id="UP001604277"/>
    </source>
</evidence>
<evidence type="ECO:0000313" key="1">
    <source>
        <dbReference type="EMBL" id="KAL2552226.1"/>
    </source>
</evidence>
<gene>
    <name evidence="1" type="ORF">Fot_05845</name>
</gene>
<protein>
    <submittedName>
        <fullName evidence="1">Uncharacterized protein</fullName>
    </submittedName>
</protein>
<sequence length="118" mass="13183">MADSGSNGVLATKTGAISDTRGCREGVTFMSSYSPSLMIKLGILEKINLAIDEDPFTRKGSWDSIDGWILKILWKEKREMKEMKSSGSIYRLSAKSHPLMRNPIYEPLDKKCMEGGLH</sequence>
<reference evidence="2" key="1">
    <citation type="submission" date="2024-07" db="EMBL/GenBank/DDBJ databases">
        <title>Two chromosome-level genome assemblies of Korean endemic species Abeliophyllum distichum and Forsythia ovata (Oleaceae).</title>
        <authorList>
            <person name="Jang H."/>
        </authorList>
    </citation>
    <scope>NUCLEOTIDE SEQUENCE [LARGE SCALE GENOMIC DNA]</scope>
</reference>
<organism evidence="1 2">
    <name type="scientific">Forsythia ovata</name>
    <dbReference type="NCBI Taxonomy" id="205694"/>
    <lineage>
        <taxon>Eukaryota</taxon>
        <taxon>Viridiplantae</taxon>
        <taxon>Streptophyta</taxon>
        <taxon>Embryophyta</taxon>
        <taxon>Tracheophyta</taxon>
        <taxon>Spermatophyta</taxon>
        <taxon>Magnoliopsida</taxon>
        <taxon>eudicotyledons</taxon>
        <taxon>Gunneridae</taxon>
        <taxon>Pentapetalae</taxon>
        <taxon>asterids</taxon>
        <taxon>lamiids</taxon>
        <taxon>Lamiales</taxon>
        <taxon>Oleaceae</taxon>
        <taxon>Forsythieae</taxon>
        <taxon>Forsythia</taxon>
    </lineage>
</organism>
<proteinExistence type="predicted"/>